<proteinExistence type="predicted"/>
<protein>
    <submittedName>
        <fullName evidence="2">Uncharacterized protein</fullName>
    </submittedName>
</protein>
<feature type="region of interest" description="Disordered" evidence="1">
    <location>
        <begin position="243"/>
        <end position="278"/>
    </location>
</feature>
<evidence type="ECO:0000256" key="1">
    <source>
        <dbReference type="SAM" id="MobiDB-lite"/>
    </source>
</evidence>
<keyword evidence="3" id="KW-1185">Reference proteome</keyword>
<evidence type="ECO:0000313" key="3">
    <source>
        <dbReference type="Proteomes" id="UP000319908"/>
    </source>
</evidence>
<organism evidence="2 3">
    <name type="scientific">Allorhodopirellula heiligendammensis</name>
    <dbReference type="NCBI Taxonomy" id="2714739"/>
    <lineage>
        <taxon>Bacteria</taxon>
        <taxon>Pseudomonadati</taxon>
        <taxon>Planctomycetota</taxon>
        <taxon>Planctomycetia</taxon>
        <taxon>Pirellulales</taxon>
        <taxon>Pirellulaceae</taxon>
        <taxon>Allorhodopirellula</taxon>
    </lineage>
</organism>
<dbReference type="EMBL" id="SJPU01000002">
    <property type="protein sequence ID" value="TWU15952.1"/>
    <property type="molecule type" value="Genomic_DNA"/>
</dbReference>
<dbReference type="Proteomes" id="UP000319908">
    <property type="component" value="Unassembled WGS sequence"/>
</dbReference>
<reference evidence="2 3" key="1">
    <citation type="journal article" date="2020" name="Antonie Van Leeuwenhoek">
        <title>Rhodopirellula heiligendammensis sp. nov., Rhodopirellula pilleata sp. nov., and Rhodopirellula solitaria sp. nov. isolated from natural or artificial marine surfaces in Northern Germany and California, USA, and emended description of the genus Rhodopirellula.</title>
        <authorList>
            <person name="Kallscheuer N."/>
            <person name="Wiegand S."/>
            <person name="Jogler M."/>
            <person name="Boedeker C."/>
            <person name="Peeters S.H."/>
            <person name="Rast P."/>
            <person name="Heuer A."/>
            <person name="Jetten M.S.M."/>
            <person name="Rohde M."/>
            <person name="Jogler C."/>
        </authorList>
    </citation>
    <scope>NUCLEOTIDE SEQUENCE [LARGE SCALE GENOMIC DNA]</scope>
    <source>
        <strain evidence="2 3">Poly21</strain>
    </source>
</reference>
<sequence>MPYLYFIASCKFATPAILRASGLDTLLRKPLTRETLAGPDGKAGLLLKQAELGADLTASGDIKWHPRNGENTYVAIDPKSPPTPADLARDTILPGIKLRLGDGHDYVIPQLRSFDADQLDGPFGYACNLDRELTQDANTGDLVPGTVVPEYRDVWETATRIGDNLLQQLTAPGTAAAANMRDSDIYQFAAQILGLNYRLQAPEIALSKLLRTNTAIQIMHIAIDWETLRQNLGNRLRRANLLGTHSTDSTASETPNTESGATPPTEASPIPTAPPSPS</sequence>
<accession>A0A5C6BVP4</accession>
<evidence type="ECO:0000313" key="2">
    <source>
        <dbReference type="EMBL" id="TWU15952.1"/>
    </source>
</evidence>
<feature type="compositionally biased region" description="Polar residues" evidence="1">
    <location>
        <begin position="243"/>
        <end position="260"/>
    </location>
</feature>
<dbReference type="OrthoDB" id="271728at2"/>
<gene>
    <name evidence="2" type="ORF">Poly21_31560</name>
</gene>
<dbReference type="AlphaFoldDB" id="A0A5C6BVP4"/>
<dbReference type="RefSeq" id="WP_146407703.1">
    <property type="nucleotide sequence ID" value="NZ_SJPU01000002.1"/>
</dbReference>
<feature type="compositionally biased region" description="Low complexity" evidence="1">
    <location>
        <begin position="261"/>
        <end position="270"/>
    </location>
</feature>
<comment type="caution">
    <text evidence="2">The sequence shown here is derived from an EMBL/GenBank/DDBJ whole genome shotgun (WGS) entry which is preliminary data.</text>
</comment>
<name>A0A5C6BVP4_9BACT</name>